<evidence type="ECO:0000313" key="2">
    <source>
        <dbReference type="Proteomes" id="UP000887575"/>
    </source>
</evidence>
<sequence length="284" mass="33004">MFFLLLTLQFIEQLLATLCSHQNSMQCLPGWTCRNFTFPFGVLESIELTEETFWLCIDGREPEWHEEGYDLRGSLTKQCHHSNFFRNEIEERIISNEDSSHFRPTLETGVSPEMIRQDLLFLMMVESVLEEDVNESYIECTNQHRNRADELREAGFTPITRLWSFLCRTDQECPSRETCVNALDIHKLFTRLNLRRWKTIGFCRPITSLQSDADSYCAPKTALALQHLAFFAGVREISEYDLDGKILENFALSPKILFYGGHHLKSLLFTKAFEIHSNCVRSVA</sequence>
<feature type="chain" id="PRO_5042258174" evidence="1">
    <location>
        <begin position="17"/>
        <end position="284"/>
    </location>
</feature>
<proteinExistence type="predicted"/>
<evidence type="ECO:0000313" key="3">
    <source>
        <dbReference type="WBParaSite" id="MBELARI_LOCUS16906"/>
    </source>
</evidence>
<dbReference type="WBParaSite" id="MBELARI_LOCUS16906">
    <property type="protein sequence ID" value="MBELARI_LOCUS16906"/>
    <property type="gene ID" value="MBELARI_LOCUS16906"/>
</dbReference>
<reference evidence="3" key="1">
    <citation type="submission" date="2024-02" db="UniProtKB">
        <authorList>
            <consortium name="WormBaseParasite"/>
        </authorList>
    </citation>
    <scope>IDENTIFICATION</scope>
</reference>
<protein>
    <submittedName>
        <fullName evidence="3">Uncharacterized protein</fullName>
    </submittedName>
</protein>
<organism evidence="2 3">
    <name type="scientific">Mesorhabditis belari</name>
    <dbReference type="NCBI Taxonomy" id="2138241"/>
    <lineage>
        <taxon>Eukaryota</taxon>
        <taxon>Metazoa</taxon>
        <taxon>Ecdysozoa</taxon>
        <taxon>Nematoda</taxon>
        <taxon>Chromadorea</taxon>
        <taxon>Rhabditida</taxon>
        <taxon>Rhabditina</taxon>
        <taxon>Rhabditomorpha</taxon>
        <taxon>Rhabditoidea</taxon>
        <taxon>Rhabditidae</taxon>
        <taxon>Mesorhabditinae</taxon>
        <taxon>Mesorhabditis</taxon>
    </lineage>
</organism>
<accession>A0AAF3ES13</accession>
<name>A0AAF3ES13_9BILA</name>
<dbReference type="Proteomes" id="UP000887575">
    <property type="component" value="Unassembled WGS sequence"/>
</dbReference>
<dbReference type="AlphaFoldDB" id="A0AAF3ES13"/>
<feature type="signal peptide" evidence="1">
    <location>
        <begin position="1"/>
        <end position="16"/>
    </location>
</feature>
<keyword evidence="2" id="KW-1185">Reference proteome</keyword>
<evidence type="ECO:0000256" key="1">
    <source>
        <dbReference type="SAM" id="SignalP"/>
    </source>
</evidence>
<keyword evidence="1" id="KW-0732">Signal</keyword>